<organism evidence="1 2">
    <name type="scientific">Cichorium intybus</name>
    <name type="common">Chicory</name>
    <dbReference type="NCBI Taxonomy" id="13427"/>
    <lineage>
        <taxon>Eukaryota</taxon>
        <taxon>Viridiplantae</taxon>
        <taxon>Streptophyta</taxon>
        <taxon>Embryophyta</taxon>
        <taxon>Tracheophyta</taxon>
        <taxon>Spermatophyta</taxon>
        <taxon>Magnoliopsida</taxon>
        <taxon>eudicotyledons</taxon>
        <taxon>Gunneridae</taxon>
        <taxon>Pentapetalae</taxon>
        <taxon>asterids</taxon>
        <taxon>campanulids</taxon>
        <taxon>Asterales</taxon>
        <taxon>Asteraceae</taxon>
        <taxon>Cichorioideae</taxon>
        <taxon>Cichorieae</taxon>
        <taxon>Cichoriinae</taxon>
        <taxon>Cichorium</taxon>
    </lineage>
</organism>
<reference evidence="1 2" key="2">
    <citation type="journal article" date="2022" name="Mol. Ecol. Resour.">
        <title>The genomes of chicory, endive, great burdock and yacon provide insights into Asteraceae paleo-polyploidization history and plant inulin production.</title>
        <authorList>
            <person name="Fan W."/>
            <person name="Wang S."/>
            <person name="Wang H."/>
            <person name="Wang A."/>
            <person name="Jiang F."/>
            <person name="Liu H."/>
            <person name="Zhao H."/>
            <person name="Xu D."/>
            <person name="Zhang Y."/>
        </authorList>
    </citation>
    <scope>NUCLEOTIDE SEQUENCE [LARGE SCALE GENOMIC DNA]</scope>
    <source>
        <strain evidence="2">cv. Punajuju</strain>
        <tissue evidence="1">Leaves</tissue>
    </source>
</reference>
<evidence type="ECO:0000313" key="2">
    <source>
        <dbReference type="Proteomes" id="UP001055811"/>
    </source>
</evidence>
<gene>
    <name evidence="1" type="ORF">L2E82_11045</name>
</gene>
<comment type="caution">
    <text evidence="1">The sequence shown here is derived from an EMBL/GenBank/DDBJ whole genome shotgun (WGS) entry which is preliminary data.</text>
</comment>
<name>A0ACB9GDG1_CICIN</name>
<dbReference type="EMBL" id="CM042010">
    <property type="protein sequence ID" value="KAI3781046.1"/>
    <property type="molecule type" value="Genomic_DNA"/>
</dbReference>
<evidence type="ECO:0000313" key="1">
    <source>
        <dbReference type="EMBL" id="KAI3781046.1"/>
    </source>
</evidence>
<reference evidence="2" key="1">
    <citation type="journal article" date="2022" name="Mol. Ecol. Resour.">
        <title>The genomes of chicory, endive, great burdock and yacon provide insights into Asteraceae palaeo-polyploidization history and plant inulin production.</title>
        <authorList>
            <person name="Fan W."/>
            <person name="Wang S."/>
            <person name="Wang H."/>
            <person name="Wang A."/>
            <person name="Jiang F."/>
            <person name="Liu H."/>
            <person name="Zhao H."/>
            <person name="Xu D."/>
            <person name="Zhang Y."/>
        </authorList>
    </citation>
    <scope>NUCLEOTIDE SEQUENCE [LARGE SCALE GENOMIC DNA]</scope>
    <source>
        <strain evidence="2">cv. Punajuju</strain>
    </source>
</reference>
<accession>A0ACB9GDG1</accession>
<dbReference type="Proteomes" id="UP001055811">
    <property type="component" value="Linkage Group LG02"/>
</dbReference>
<proteinExistence type="predicted"/>
<keyword evidence="2" id="KW-1185">Reference proteome</keyword>
<protein>
    <submittedName>
        <fullName evidence="1">Uncharacterized protein</fullName>
    </submittedName>
</protein>
<sequence length="71" mass="8752">MNEKSARHRSYLGGYRKRRRYPAARHNSRTWRLRRRMRIILVSYAVKSKEEWRTILSPDQFCILHNKGTEY</sequence>